<evidence type="ECO:0008006" key="5">
    <source>
        <dbReference type="Google" id="ProtNLM"/>
    </source>
</evidence>
<reference evidence="3 4" key="1">
    <citation type="submission" date="2024-09" db="EMBL/GenBank/DDBJ databases">
        <authorList>
            <person name="Sun Q."/>
            <person name="Mori K."/>
        </authorList>
    </citation>
    <scope>NUCLEOTIDE SEQUENCE [LARGE SCALE GENOMIC DNA]</scope>
    <source>
        <strain evidence="3 4">JCM 3143</strain>
    </source>
</reference>
<evidence type="ECO:0000313" key="3">
    <source>
        <dbReference type="EMBL" id="MFB9621784.1"/>
    </source>
</evidence>
<accession>A0ABV5RQU5</accession>
<keyword evidence="4" id="KW-1185">Reference proteome</keyword>
<keyword evidence="2" id="KW-1133">Transmembrane helix</keyword>
<dbReference type="Proteomes" id="UP001589532">
    <property type="component" value="Unassembled WGS sequence"/>
</dbReference>
<name>A0ABV5RQU5_9ACTN</name>
<evidence type="ECO:0000313" key="4">
    <source>
        <dbReference type="Proteomes" id="UP001589532"/>
    </source>
</evidence>
<organism evidence="3 4">
    <name type="scientific">Nonomuraea helvata</name>
    <dbReference type="NCBI Taxonomy" id="37484"/>
    <lineage>
        <taxon>Bacteria</taxon>
        <taxon>Bacillati</taxon>
        <taxon>Actinomycetota</taxon>
        <taxon>Actinomycetes</taxon>
        <taxon>Streptosporangiales</taxon>
        <taxon>Streptosporangiaceae</taxon>
        <taxon>Nonomuraea</taxon>
    </lineage>
</organism>
<comment type="caution">
    <text evidence="3">The sequence shown here is derived from an EMBL/GenBank/DDBJ whole genome shotgun (WGS) entry which is preliminary data.</text>
</comment>
<proteinExistence type="predicted"/>
<keyword evidence="2" id="KW-0472">Membrane</keyword>
<gene>
    <name evidence="3" type="ORF">ACFFSA_01705</name>
</gene>
<dbReference type="RefSeq" id="WP_344992688.1">
    <property type="nucleotide sequence ID" value="NZ_BAAAXV010000005.1"/>
</dbReference>
<feature type="region of interest" description="Disordered" evidence="1">
    <location>
        <begin position="34"/>
        <end position="58"/>
    </location>
</feature>
<keyword evidence="2" id="KW-0812">Transmembrane</keyword>
<dbReference type="EMBL" id="JBHMBW010000002">
    <property type="protein sequence ID" value="MFB9621784.1"/>
    <property type="molecule type" value="Genomic_DNA"/>
</dbReference>
<evidence type="ECO:0000256" key="1">
    <source>
        <dbReference type="SAM" id="MobiDB-lite"/>
    </source>
</evidence>
<evidence type="ECO:0000256" key="2">
    <source>
        <dbReference type="SAM" id="Phobius"/>
    </source>
</evidence>
<protein>
    <recommendedName>
        <fullName evidence="5">Mce-associated membrane protein</fullName>
    </recommendedName>
</protein>
<sequence length="213" mass="23021">MAERGDKRGVAFAAIVVVIAAVGIYLTMWPDSGNDQADPKQEPARAASAHPAPNTPLATASGAPFDVYSYLPMKKEQLAAAADLAERFTAAYGTFRYDEDPAAYAARVKVFTTPELGNELTRTLTSAGTVEQNRNDQVVSKATARLKEIRQIEQTSIVFVVTASRQVTAKSGDKQLTEEYAVTVSQAVDDWRIFDIRPSEEGQEGDEEGDTSG</sequence>
<feature type="transmembrane region" description="Helical" evidence="2">
    <location>
        <begin position="9"/>
        <end position="29"/>
    </location>
</feature>